<evidence type="ECO:0000313" key="2">
    <source>
        <dbReference type="Proteomes" id="UP000827986"/>
    </source>
</evidence>
<dbReference type="PANTHER" id="PTHR45913">
    <property type="entry name" value="EPM2A-INTERACTING PROTEIN 1"/>
    <property type="match status" value="1"/>
</dbReference>
<protein>
    <submittedName>
        <fullName evidence="1">Uncharacterized protein</fullName>
    </submittedName>
</protein>
<proteinExistence type="predicted"/>
<gene>
    <name evidence="1" type="ORF">KIL84_011347</name>
</gene>
<dbReference type="EMBL" id="JAHDVG010000474">
    <property type="protein sequence ID" value="KAH1177645.1"/>
    <property type="molecule type" value="Genomic_DNA"/>
</dbReference>
<evidence type="ECO:0000313" key="1">
    <source>
        <dbReference type="EMBL" id="KAH1177645.1"/>
    </source>
</evidence>
<name>A0A9D4B2B7_9SAUR</name>
<dbReference type="AlphaFoldDB" id="A0A9D4B2B7"/>
<accession>A0A9D4B2B7</accession>
<sequence>MIKKLQFWGNCLENNQTECFSNCHDFLAEHKLQLDQYTKTNITAYLKGLRTTFRKYFPAMPGDIDWIHNPFDDTTFSTKILNTEEKEKLIELSCDYELKRSFRNLSLINFWLSLRNEYPPFWQKKLLQFCYHFQQHTSYLFHMLQ</sequence>
<keyword evidence="2" id="KW-1185">Reference proteome</keyword>
<dbReference type="PANTHER" id="PTHR45913:SF19">
    <property type="entry name" value="LOW QUALITY PROTEIN: ZINC FINGER BED DOMAIN-CONTAINING PROTEIN 5-LIKE"/>
    <property type="match status" value="1"/>
</dbReference>
<comment type="caution">
    <text evidence="1">The sequence shown here is derived from an EMBL/GenBank/DDBJ whole genome shotgun (WGS) entry which is preliminary data.</text>
</comment>
<organism evidence="1 2">
    <name type="scientific">Mauremys mutica</name>
    <name type="common">yellowpond turtle</name>
    <dbReference type="NCBI Taxonomy" id="74926"/>
    <lineage>
        <taxon>Eukaryota</taxon>
        <taxon>Metazoa</taxon>
        <taxon>Chordata</taxon>
        <taxon>Craniata</taxon>
        <taxon>Vertebrata</taxon>
        <taxon>Euteleostomi</taxon>
        <taxon>Archelosauria</taxon>
        <taxon>Testudinata</taxon>
        <taxon>Testudines</taxon>
        <taxon>Cryptodira</taxon>
        <taxon>Durocryptodira</taxon>
        <taxon>Testudinoidea</taxon>
        <taxon>Geoemydidae</taxon>
        <taxon>Geoemydinae</taxon>
        <taxon>Mauremys</taxon>
    </lineage>
</organism>
<reference evidence="1" key="1">
    <citation type="submission" date="2021-09" db="EMBL/GenBank/DDBJ databases">
        <title>The genome of Mauremys mutica provides insights into the evolution of semi-aquatic lifestyle.</title>
        <authorList>
            <person name="Gong S."/>
            <person name="Gao Y."/>
        </authorList>
    </citation>
    <scope>NUCLEOTIDE SEQUENCE</scope>
    <source>
        <strain evidence="1">MM-2020</strain>
        <tissue evidence="1">Muscle</tissue>
    </source>
</reference>
<dbReference type="Proteomes" id="UP000827986">
    <property type="component" value="Unassembled WGS sequence"/>
</dbReference>